<reference evidence="4 5" key="1">
    <citation type="submission" date="2023-08" db="EMBL/GenBank/DDBJ databases">
        <title>Rhodoferax potami sp. nov. and Rhodoferax mekongensis sp. nov., isolated from the Mekong River in Thailand.</title>
        <authorList>
            <person name="Kitikhun S."/>
            <person name="Charoenyingcharoen P."/>
            <person name="Siriarchawattana P."/>
            <person name="Likhitrattanapisal S."/>
            <person name="Nilsakha T."/>
            <person name="Chanpet A."/>
            <person name="Rattanawaree P."/>
            <person name="Ingsriswang S."/>
        </authorList>
    </citation>
    <scope>NUCLEOTIDE SEQUENCE [LARGE SCALE GENOMIC DNA]</scope>
    <source>
        <strain evidence="4 5">TBRC 17660</strain>
    </source>
</reference>
<evidence type="ECO:0000256" key="1">
    <source>
        <dbReference type="ARBA" id="ARBA00022729"/>
    </source>
</evidence>
<feature type="signal peptide" evidence="2">
    <location>
        <begin position="1"/>
        <end position="25"/>
    </location>
</feature>
<dbReference type="PANTHER" id="PTHR16026:SF0">
    <property type="entry name" value="CARTILAGE ACIDIC PROTEIN 1"/>
    <property type="match status" value="1"/>
</dbReference>
<dbReference type="RefSeq" id="WP_313875239.1">
    <property type="nucleotide sequence ID" value="NZ_JAVBIK010000001.1"/>
</dbReference>
<dbReference type="Proteomes" id="UP001321700">
    <property type="component" value="Unassembled WGS sequence"/>
</dbReference>
<evidence type="ECO:0000313" key="4">
    <source>
        <dbReference type="EMBL" id="MDT7519565.1"/>
    </source>
</evidence>
<dbReference type="Pfam" id="PF07593">
    <property type="entry name" value="UnbV_ASPIC"/>
    <property type="match status" value="1"/>
</dbReference>
<gene>
    <name evidence="4" type="ORF">RAE19_12735</name>
</gene>
<feature type="domain" description="ASPIC/UnbV" evidence="3">
    <location>
        <begin position="464"/>
        <end position="529"/>
    </location>
</feature>
<comment type="caution">
    <text evidence="4">The sequence shown here is derived from an EMBL/GenBank/DDBJ whole genome shotgun (WGS) entry which is preliminary data.</text>
</comment>
<dbReference type="InterPro" id="IPR011519">
    <property type="entry name" value="UnbV_ASPIC"/>
</dbReference>
<evidence type="ECO:0000259" key="3">
    <source>
        <dbReference type="Pfam" id="PF07593"/>
    </source>
</evidence>
<keyword evidence="5" id="KW-1185">Reference proteome</keyword>
<dbReference type="SUPFAM" id="SSF69318">
    <property type="entry name" value="Integrin alpha N-terminal domain"/>
    <property type="match status" value="1"/>
</dbReference>
<dbReference type="PANTHER" id="PTHR16026">
    <property type="entry name" value="CARTILAGE ACIDIC PROTEIN 1"/>
    <property type="match status" value="1"/>
</dbReference>
<accession>A0ABU3KP14</accession>
<keyword evidence="1 2" id="KW-0732">Signal</keyword>
<dbReference type="EMBL" id="JAVBIK010000001">
    <property type="protein sequence ID" value="MDT7519565.1"/>
    <property type="molecule type" value="Genomic_DNA"/>
</dbReference>
<dbReference type="Gene3D" id="2.130.10.130">
    <property type="entry name" value="Integrin alpha, N-terminal"/>
    <property type="match status" value="1"/>
</dbReference>
<organism evidence="4 5">
    <name type="scientific">Rhodoferax potami</name>
    <dbReference type="NCBI Taxonomy" id="3068338"/>
    <lineage>
        <taxon>Bacteria</taxon>
        <taxon>Pseudomonadati</taxon>
        <taxon>Pseudomonadota</taxon>
        <taxon>Betaproteobacteria</taxon>
        <taxon>Burkholderiales</taxon>
        <taxon>Comamonadaceae</taxon>
        <taxon>Rhodoferax</taxon>
    </lineage>
</organism>
<sequence>MRLSLPFLPGSSLGLALLCGAAAWAQVPVSGPLPSMPRFQEETDTAGLQSRFEGEGEYMVGGGVATFDCDGDGLPEVYVTAGVNKAKFYRNRSARGGALKLQEDRSGLELTNAVGAYPLDVDGDGQTDLVVLRVGEVQVYKGLGQCKFERANEAWNIRTDNGWHTAFSATWEAGQRWPTLAFGTYTDRSKPDFPWGSCTPGLLLRPREGGGYGAPQPLQPGHCALSMLFSDWNRSGTAALRVSNDREYYKGGEEQLWQLAPGQAPALYTAAQGWKPLQIWGMGIASHDLTGDGYPEVFLTSMSDNKLQTLEGGAQQPRYTDMAYKRGVTAHRPYVGGDVHPSTAWHAQFADLNNDGLADLFIVKGNVSTMPDFATLDPNNLLLQKADGNFTEVGSQAGLASFKRGRGGMVVDLNGDGLLDVLVVNRWDKAQVWRQLPAATAGSPAVAGHWLQLRLRQAAGNRDAVGAWVELRWGEGDAARVIRQELTVGGGHASGHLGWMHFGVGDATRVQVRVQWPHSAWSEWASADTNAFYQFSEAGLRPAGQP</sequence>
<evidence type="ECO:0000313" key="5">
    <source>
        <dbReference type="Proteomes" id="UP001321700"/>
    </source>
</evidence>
<proteinExistence type="predicted"/>
<dbReference type="InterPro" id="IPR027039">
    <property type="entry name" value="Crtac1"/>
</dbReference>
<dbReference type="InterPro" id="IPR013517">
    <property type="entry name" value="FG-GAP"/>
</dbReference>
<protein>
    <submittedName>
        <fullName evidence="4">CRTAC1 family protein</fullName>
    </submittedName>
</protein>
<feature type="chain" id="PRO_5046118187" evidence="2">
    <location>
        <begin position="26"/>
        <end position="546"/>
    </location>
</feature>
<name>A0ABU3KP14_9BURK</name>
<evidence type="ECO:0000256" key="2">
    <source>
        <dbReference type="SAM" id="SignalP"/>
    </source>
</evidence>
<dbReference type="Pfam" id="PF13517">
    <property type="entry name" value="FG-GAP_3"/>
    <property type="match status" value="2"/>
</dbReference>
<dbReference type="InterPro" id="IPR028994">
    <property type="entry name" value="Integrin_alpha_N"/>
</dbReference>